<proteinExistence type="inferred from homology"/>
<evidence type="ECO:0000259" key="10">
    <source>
        <dbReference type="Pfam" id="PF00696"/>
    </source>
</evidence>
<keyword evidence="2 9" id="KW-0055">Arginine biosynthesis</keyword>
<dbReference type="PANTHER" id="PTHR23342">
    <property type="entry name" value="N-ACETYLGLUTAMATE SYNTHASE"/>
    <property type="match status" value="1"/>
</dbReference>
<keyword evidence="3 9" id="KW-0028">Amino-acid biosynthesis</keyword>
<dbReference type="EC" id="2.7.2.8" evidence="9"/>
<dbReference type="PANTHER" id="PTHR23342:SF0">
    <property type="entry name" value="N-ACETYLGLUTAMATE SYNTHASE, MITOCHONDRIAL"/>
    <property type="match status" value="1"/>
</dbReference>
<comment type="catalytic activity">
    <reaction evidence="8 9">
        <text>N-acetyl-L-glutamate + ATP = N-acetyl-L-glutamyl 5-phosphate + ADP</text>
        <dbReference type="Rhea" id="RHEA:14629"/>
        <dbReference type="ChEBI" id="CHEBI:30616"/>
        <dbReference type="ChEBI" id="CHEBI:44337"/>
        <dbReference type="ChEBI" id="CHEBI:57936"/>
        <dbReference type="ChEBI" id="CHEBI:456216"/>
        <dbReference type="EC" id="2.7.2.8"/>
    </reaction>
</comment>
<name>A0A0J6CZ83_9BACL</name>
<feature type="site" description="Transition state stabilizer" evidence="9">
    <location>
        <position position="20"/>
    </location>
</feature>
<feature type="binding site" evidence="9">
    <location>
        <position position="167"/>
    </location>
    <ligand>
        <name>substrate</name>
    </ligand>
</feature>
<dbReference type="EMBL" id="LELK01000001">
    <property type="protein sequence ID" value="KMM38423.1"/>
    <property type="molecule type" value="Genomic_DNA"/>
</dbReference>
<sequence>MTTSESMPPTEHNRKYFVIKCGGSILAQLPDEFYHDLMKLKSEGIDPVLVHGGGPEISHLFQKLSIETTFVDGLRVTTDQMIDTVEMVLSGKINKQLVRKIHRAGGKAVGISGVDGGMFRCKQTEQALGRVGEVTYVDRSLIEQLSISGYIPVISPVSMDENGQSLNINGDEAASAVAQSLHAEICLVSDIPGIYKEIDGEKVVFESLDDIKIGTLIEEGTIFGGMIPKVKGAVAALSDQVPSVIILDGREQNALLKAVAHKTIGTRIVRKELINVTN</sequence>
<keyword evidence="6 9" id="KW-0418">Kinase</keyword>
<dbReference type="GO" id="GO:0005524">
    <property type="term" value="F:ATP binding"/>
    <property type="evidence" value="ECO:0007669"/>
    <property type="project" value="UniProtKB-UniRule"/>
</dbReference>
<evidence type="ECO:0000256" key="1">
    <source>
        <dbReference type="ARBA" id="ARBA00004828"/>
    </source>
</evidence>
<keyword evidence="5 9" id="KW-0547">Nucleotide-binding</keyword>
<dbReference type="PIRSF" id="PIRSF000728">
    <property type="entry name" value="NAGK"/>
    <property type="match status" value="1"/>
</dbReference>
<comment type="caution">
    <text evidence="11">The sequence shown here is derived from an EMBL/GenBank/DDBJ whole genome shotgun (WGS) entry which is preliminary data.</text>
</comment>
<feature type="binding site" evidence="9">
    <location>
        <position position="75"/>
    </location>
    <ligand>
        <name>substrate</name>
    </ligand>
</feature>
<dbReference type="HAMAP" id="MF_00082">
    <property type="entry name" value="ArgB"/>
    <property type="match status" value="1"/>
</dbReference>
<dbReference type="RefSeq" id="WP_048309534.1">
    <property type="nucleotide sequence ID" value="NZ_CP119526.1"/>
</dbReference>
<organism evidence="11 12">
    <name type="scientific">Guptibacillus hwajinpoensis</name>
    <dbReference type="NCBI Taxonomy" id="208199"/>
    <lineage>
        <taxon>Bacteria</taxon>
        <taxon>Bacillati</taxon>
        <taxon>Bacillota</taxon>
        <taxon>Bacilli</taxon>
        <taxon>Bacillales</taxon>
        <taxon>Guptibacillaceae</taxon>
        <taxon>Guptibacillus</taxon>
    </lineage>
</organism>
<evidence type="ECO:0000256" key="7">
    <source>
        <dbReference type="ARBA" id="ARBA00022840"/>
    </source>
</evidence>
<evidence type="ECO:0000256" key="5">
    <source>
        <dbReference type="ARBA" id="ARBA00022741"/>
    </source>
</evidence>
<dbReference type="InterPro" id="IPR001048">
    <property type="entry name" value="Asp/Glu/Uridylate_kinase"/>
</dbReference>
<feature type="site" description="Transition state stabilizer" evidence="9">
    <location>
        <position position="229"/>
    </location>
</feature>
<dbReference type="NCBIfam" id="TIGR00761">
    <property type="entry name" value="argB"/>
    <property type="match status" value="1"/>
</dbReference>
<dbReference type="STRING" id="157733.AB986_03730"/>
<dbReference type="GO" id="GO:0005737">
    <property type="term" value="C:cytoplasm"/>
    <property type="evidence" value="ECO:0007669"/>
    <property type="project" value="UniProtKB-SubCell"/>
</dbReference>
<evidence type="ECO:0000256" key="8">
    <source>
        <dbReference type="ARBA" id="ARBA00048141"/>
    </source>
</evidence>
<keyword evidence="12" id="KW-1185">Reference proteome</keyword>
<feature type="domain" description="Aspartate/glutamate/uridylate kinase" evidence="10">
    <location>
        <begin position="15"/>
        <end position="247"/>
    </location>
</feature>
<keyword evidence="7 9" id="KW-0067">ATP-binding</keyword>
<dbReference type="InterPro" id="IPR004662">
    <property type="entry name" value="AcgluKinase_fam"/>
</dbReference>
<dbReference type="InterPro" id="IPR037528">
    <property type="entry name" value="ArgB"/>
</dbReference>
<dbReference type="GO" id="GO:0003991">
    <property type="term" value="F:acetylglutamate kinase activity"/>
    <property type="evidence" value="ECO:0007669"/>
    <property type="project" value="UniProtKB-UniRule"/>
</dbReference>
<dbReference type="SUPFAM" id="SSF53633">
    <property type="entry name" value="Carbamate kinase-like"/>
    <property type="match status" value="1"/>
</dbReference>
<evidence type="ECO:0000256" key="4">
    <source>
        <dbReference type="ARBA" id="ARBA00022679"/>
    </source>
</evidence>
<keyword evidence="9" id="KW-0963">Cytoplasm</keyword>
<dbReference type="FunFam" id="3.40.1160.10:FF:000004">
    <property type="entry name" value="Acetylglutamate kinase"/>
    <property type="match status" value="1"/>
</dbReference>
<gene>
    <name evidence="9" type="primary">argB</name>
    <name evidence="11" type="ORF">AB986_03730</name>
</gene>
<dbReference type="InterPro" id="IPR036393">
    <property type="entry name" value="AceGlu_kinase-like_sf"/>
</dbReference>
<accession>A0A0J6CZ83</accession>
<feature type="binding site" evidence="9">
    <location>
        <begin position="53"/>
        <end position="54"/>
    </location>
    <ligand>
        <name>substrate</name>
    </ligand>
</feature>
<dbReference type="Gene3D" id="3.40.1160.10">
    <property type="entry name" value="Acetylglutamate kinase-like"/>
    <property type="match status" value="1"/>
</dbReference>
<dbReference type="Pfam" id="PF00696">
    <property type="entry name" value="AA_kinase"/>
    <property type="match status" value="1"/>
</dbReference>
<evidence type="ECO:0000256" key="9">
    <source>
        <dbReference type="HAMAP-Rule" id="MF_00082"/>
    </source>
</evidence>
<protein>
    <recommendedName>
        <fullName evidence="9">Acetylglutamate kinase</fullName>
        <ecNumber evidence="9">2.7.2.8</ecNumber>
    </recommendedName>
    <alternativeName>
        <fullName evidence="9">N-acetyl-L-glutamate 5-phosphotransferase</fullName>
    </alternativeName>
    <alternativeName>
        <fullName evidence="9">NAG kinase</fullName>
        <shortName evidence="9">NAGK</shortName>
    </alternativeName>
</protein>
<evidence type="ECO:0000313" key="12">
    <source>
        <dbReference type="Proteomes" id="UP000035996"/>
    </source>
</evidence>
<dbReference type="Proteomes" id="UP000035996">
    <property type="component" value="Unassembled WGS sequence"/>
</dbReference>
<dbReference type="GO" id="GO:0042450">
    <property type="term" value="P:L-arginine biosynthetic process via ornithine"/>
    <property type="evidence" value="ECO:0007669"/>
    <property type="project" value="UniProtKB-UniRule"/>
</dbReference>
<comment type="subcellular location">
    <subcellularLocation>
        <location evidence="9">Cytoplasm</location>
    </subcellularLocation>
</comment>
<dbReference type="PATRIC" id="fig|157733.3.peg.2965"/>
<evidence type="ECO:0000313" key="11">
    <source>
        <dbReference type="EMBL" id="KMM38423.1"/>
    </source>
</evidence>
<evidence type="ECO:0000256" key="6">
    <source>
        <dbReference type="ARBA" id="ARBA00022777"/>
    </source>
</evidence>
<evidence type="ECO:0000256" key="2">
    <source>
        <dbReference type="ARBA" id="ARBA00022571"/>
    </source>
</evidence>
<reference evidence="11" key="1">
    <citation type="submission" date="2015-06" db="EMBL/GenBank/DDBJ databases">
        <authorList>
            <person name="Liu B."/>
            <person name="Wang J."/>
            <person name="Zhu Y."/>
            <person name="Liu G."/>
            <person name="Chen Q."/>
            <person name="Zheng C."/>
            <person name="Che J."/>
            <person name="Ge C."/>
            <person name="Shi H."/>
            <person name="Pan Z."/>
            <person name="Liu X."/>
        </authorList>
    </citation>
    <scope>NUCLEOTIDE SEQUENCE [LARGE SCALE GENOMIC DNA]</scope>
    <source>
        <strain evidence="11">DSM 16346</strain>
    </source>
</reference>
<keyword evidence="4 9" id="KW-0808">Transferase</keyword>
<evidence type="ECO:0000256" key="3">
    <source>
        <dbReference type="ARBA" id="ARBA00022605"/>
    </source>
</evidence>
<dbReference type="CDD" id="cd04238">
    <property type="entry name" value="AAK_NAGK-like"/>
    <property type="match status" value="1"/>
</dbReference>
<dbReference type="AlphaFoldDB" id="A0A0J6CZ83"/>
<comment type="similarity">
    <text evidence="9">Belongs to the acetylglutamate kinase family. ArgB subfamily.</text>
</comment>
<dbReference type="UniPathway" id="UPA00068">
    <property type="reaction ID" value="UER00107"/>
</dbReference>
<comment type="pathway">
    <text evidence="1 9">Amino-acid biosynthesis; L-arginine biosynthesis; N(2)-acetyl-L-ornithine from L-glutamate: step 2/4.</text>
</comment>
<comment type="function">
    <text evidence="9">Catalyzes the ATP-dependent phosphorylation of N-acetyl-L-glutamate.</text>
</comment>